<protein>
    <submittedName>
        <fullName evidence="1">Uncharacterized protein</fullName>
    </submittedName>
</protein>
<sequence>MSNHTVPLLLDILLEEHPEISVIATKTPHVDPNNFQIKNEHKNYFLKMTSDILFNKLQEGWSVSKNVHNKLLKHYNDMQRSMILLHLPSESLEFYTNLEVVFASMILGFALNLNHEVFQALQFNLRFSETDQCLWLDLKSLVFPLRSIEAK</sequence>
<organism evidence="1 2">
    <name type="scientific">Lucilia cuprina</name>
    <name type="common">Green bottle fly</name>
    <name type="synonym">Australian sheep blowfly</name>
    <dbReference type="NCBI Taxonomy" id="7375"/>
    <lineage>
        <taxon>Eukaryota</taxon>
        <taxon>Metazoa</taxon>
        <taxon>Ecdysozoa</taxon>
        <taxon>Arthropoda</taxon>
        <taxon>Hexapoda</taxon>
        <taxon>Insecta</taxon>
        <taxon>Pterygota</taxon>
        <taxon>Neoptera</taxon>
        <taxon>Endopterygota</taxon>
        <taxon>Diptera</taxon>
        <taxon>Brachycera</taxon>
        <taxon>Muscomorpha</taxon>
        <taxon>Oestroidea</taxon>
        <taxon>Calliphoridae</taxon>
        <taxon>Luciliinae</taxon>
        <taxon>Lucilia</taxon>
    </lineage>
</organism>
<keyword evidence="2" id="KW-1185">Reference proteome</keyword>
<accession>A0A0L0CEV2</accession>
<dbReference type="AlphaFoldDB" id="A0A0L0CEV2"/>
<evidence type="ECO:0000313" key="2">
    <source>
        <dbReference type="Proteomes" id="UP000037069"/>
    </source>
</evidence>
<name>A0A0L0CEV2_LUCCU</name>
<proteinExistence type="predicted"/>
<dbReference type="Proteomes" id="UP000037069">
    <property type="component" value="Unassembled WGS sequence"/>
</dbReference>
<reference evidence="1 2" key="1">
    <citation type="journal article" date="2015" name="Nat. Commun.">
        <title>Lucilia cuprina genome unlocks parasitic fly biology to underpin future interventions.</title>
        <authorList>
            <person name="Anstead C.A."/>
            <person name="Korhonen P.K."/>
            <person name="Young N.D."/>
            <person name="Hall R.S."/>
            <person name="Jex A.R."/>
            <person name="Murali S.C."/>
            <person name="Hughes D.S."/>
            <person name="Lee S.F."/>
            <person name="Perry T."/>
            <person name="Stroehlein A.J."/>
            <person name="Ansell B.R."/>
            <person name="Breugelmans B."/>
            <person name="Hofmann A."/>
            <person name="Qu J."/>
            <person name="Dugan S."/>
            <person name="Lee S.L."/>
            <person name="Chao H."/>
            <person name="Dinh H."/>
            <person name="Han Y."/>
            <person name="Doddapaneni H.V."/>
            <person name="Worley K.C."/>
            <person name="Muzny D.M."/>
            <person name="Ioannidis P."/>
            <person name="Waterhouse R.M."/>
            <person name="Zdobnov E.M."/>
            <person name="James P.J."/>
            <person name="Bagnall N.H."/>
            <person name="Kotze A.C."/>
            <person name="Gibbs R.A."/>
            <person name="Richards S."/>
            <person name="Batterham P."/>
            <person name="Gasser R.B."/>
        </authorList>
    </citation>
    <scope>NUCLEOTIDE SEQUENCE [LARGE SCALE GENOMIC DNA]</scope>
    <source>
        <strain evidence="1 2">LS</strain>
        <tissue evidence="1">Full body</tissue>
    </source>
</reference>
<gene>
    <name evidence="1" type="ORF">FF38_13041</name>
</gene>
<evidence type="ECO:0000313" key="1">
    <source>
        <dbReference type="EMBL" id="KNC30780.1"/>
    </source>
</evidence>
<dbReference type="EMBL" id="JRES01000496">
    <property type="protein sequence ID" value="KNC30780.1"/>
    <property type="molecule type" value="Genomic_DNA"/>
</dbReference>
<comment type="caution">
    <text evidence="1">The sequence shown here is derived from an EMBL/GenBank/DDBJ whole genome shotgun (WGS) entry which is preliminary data.</text>
</comment>